<reference evidence="1 2" key="1">
    <citation type="submission" date="2009-01" db="EMBL/GenBank/DDBJ databases">
        <authorList>
            <person name="Fulton L."/>
            <person name="Clifton S."/>
            <person name="Fulton B."/>
            <person name="Xu J."/>
            <person name="Minx P."/>
            <person name="Pepin K.H."/>
            <person name="Johnson M."/>
            <person name="Bhonagiri V."/>
            <person name="Nash W.E."/>
            <person name="Mardis E.R."/>
            <person name="Wilson R.K."/>
        </authorList>
    </citation>
    <scope>NUCLEOTIDE SEQUENCE [LARGE SCALE GENOMIC DNA]</scope>
    <source>
        <strain evidence="1 2">DSM 5476</strain>
    </source>
</reference>
<dbReference type="AlphaFoldDB" id="C0EJ90"/>
<organism evidence="1 2">
    <name type="scientific">[Clostridium] methylpentosum DSM 5476</name>
    <dbReference type="NCBI Taxonomy" id="537013"/>
    <lineage>
        <taxon>Bacteria</taxon>
        <taxon>Bacillati</taxon>
        <taxon>Bacillota</taxon>
        <taxon>Clostridia</taxon>
        <taxon>Eubacteriales</taxon>
        <taxon>Oscillospiraceae</taxon>
        <taxon>Oscillospiraceae incertae sedis</taxon>
    </lineage>
</organism>
<evidence type="ECO:0000313" key="2">
    <source>
        <dbReference type="Proteomes" id="UP000003340"/>
    </source>
</evidence>
<accession>C0EJ90</accession>
<sequence>MKKAGIFREMPAFCDIILSFSLHFFVNQCNLRLVDICPRCCYDYCIVYIGGIYR</sequence>
<dbReference type="HOGENOM" id="CLU_3042072_0_0_9"/>
<dbReference type="EMBL" id="ACEC01000136">
    <property type="protein sequence ID" value="EEG28555.1"/>
    <property type="molecule type" value="Genomic_DNA"/>
</dbReference>
<evidence type="ECO:0000313" key="1">
    <source>
        <dbReference type="EMBL" id="EEG28555.1"/>
    </source>
</evidence>
<protein>
    <submittedName>
        <fullName evidence="1">Uncharacterized protein</fullName>
    </submittedName>
</protein>
<dbReference type="Proteomes" id="UP000003340">
    <property type="component" value="Unassembled WGS sequence"/>
</dbReference>
<name>C0EJ90_9FIRM</name>
<keyword evidence="2" id="KW-1185">Reference proteome</keyword>
<reference evidence="1 2" key="2">
    <citation type="submission" date="2009-02" db="EMBL/GenBank/DDBJ databases">
        <title>Draft genome sequence of Clostridium methylpentosum (DSM 5476).</title>
        <authorList>
            <person name="Sudarsanam P."/>
            <person name="Ley R."/>
            <person name="Guruge J."/>
            <person name="Turnbaugh P.J."/>
            <person name="Mahowald M."/>
            <person name="Liep D."/>
            <person name="Gordon J."/>
        </authorList>
    </citation>
    <scope>NUCLEOTIDE SEQUENCE [LARGE SCALE GENOMIC DNA]</scope>
    <source>
        <strain evidence="1 2">DSM 5476</strain>
    </source>
</reference>
<proteinExistence type="predicted"/>
<dbReference type="STRING" id="537013.CLOSTMETH_03943"/>
<gene>
    <name evidence="1" type="ORF">CLOSTMETH_03943</name>
</gene>
<comment type="caution">
    <text evidence="1">The sequence shown here is derived from an EMBL/GenBank/DDBJ whole genome shotgun (WGS) entry which is preliminary data.</text>
</comment>